<comment type="similarity">
    <text evidence="1">Belongs to the FAM83 family.</text>
</comment>
<dbReference type="GO" id="GO:0019901">
    <property type="term" value="F:protein kinase binding"/>
    <property type="evidence" value="ECO:0007669"/>
    <property type="project" value="TreeGrafter"/>
</dbReference>
<feature type="region of interest" description="Disordered" evidence="2">
    <location>
        <begin position="383"/>
        <end position="486"/>
    </location>
</feature>
<feature type="domain" description="Scaffolding anchor of CK1" evidence="3">
    <location>
        <begin position="15"/>
        <end position="282"/>
    </location>
</feature>
<dbReference type="Ensembl" id="ENSPKIT00000015175.1">
    <property type="protein sequence ID" value="ENSPKIP00000034270.1"/>
    <property type="gene ID" value="ENSPKIG00000013672.1"/>
</dbReference>
<accession>A0A3B3SV76</accession>
<dbReference type="AlphaFoldDB" id="A0A3B3SV76"/>
<feature type="compositionally biased region" description="Polar residues" evidence="2">
    <location>
        <begin position="430"/>
        <end position="447"/>
    </location>
</feature>
<dbReference type="PANTHER" id="PTHR16181:SF29">
    <property type="entry name" value="PROTEIN FAM83A-RELATED"/>
    <property type="match status" value="1"/>
</dbReference>
<reference evidence="4" key="2">
    <citation type="submission" date="2025-09" db="UniProtKB">
        <authorList>
            <consortium name="Ensembl"/>
        </authorList>
    </citation>
    <scope>IDENTIFICATION</scope>
</reference>
<dbReference type="InterPro" id="IPR012461">
    <property type="entry name" value="SACK1"/>
</dbReference>
<evidence type="ECO:0000256" key="1">
    <source>
        <dbReference type="ARBA" id="ARBA00006937"/>
    </source>
</evidence>
<proteinExistence type="inferred from homology"/>
<evidence type="ECO:0000259" key="3">
    <source>
        <dbReference type="Pfam" id="PF07894"/>
    </source>
</evidence>
<name>A0A3B3SV76_9TELE</name>
<dbReference type="Pfam" id="PF07894">
    <property type="entry name" value="SACK1"/>
    <property type="match status" value="1"/>
</dbReference>
<dbReference type="Gene3D" id="3.30.870.10">
    <property type="entry name" value="Endonuclease Chain A"/>
    <property type="match status" value="1"/>
</dbReference>
<dbReference type="InterPro" id="IPR050944">
    <property type="entry name" value="FAM83"/>
</dbReference>
<dbReference type="SUPFAM" id="SSF56024">
    <property type="entry name" value="Phospholipase D/nuclease"/>
    <property type="match status" value="1"/>
</dbReference>
<dbReference type="GeneTree" id="ENSGT00940000164021"/>
<evidence type="ECO:0000313" key="4">
    <source>
        <dbReference type="Ensembl" id="ENSPKIP00000034270.1"/>
    </source>
</evidence>
<reference evidence="4" key="1">
    <citation type="submission" date="2025-08" db="UniProtKB">
        <authorList>
            <consortium name="Ensembl"/>
        </authorList>
    </citation>
    <scope>IDENTIFICATION</scope>
</reference>
<evidence type="ECO:0000256" key="2">
    <source>
        <dbReference type="SAM" id="MobiDB-lite"/>
    </source>
</evidence>
<evidence type="ECO:0000313" key="5">
    <source>
        <dbReference type="Proteomes" id="UP000261540"/>
    </source>
</evidence>
<feature type="compositionally biased region" description="Basic residues" evidence="2">
    <location>
        <begin position="415"/>
        <end position="429"/>
    </location>
</feature>
<organism evidence="4 5">
    <name type="scientific">Paramormyrops kingsleyae</name>
    <dbReference type="NCBI Taxonomy" id="1676925"/>
    <lineage>
        <taxon>Eukaryota</taxon>
        <taxon>Metazoa</taxon>
        <taxon>Chordata</taxon>
        <taxon>Craniata</taxon>
        <taxon>Vertebrata</taxon>
        <taxon>Euteleostomi</taxon>
        <taxon>Actinopterygii</taxon>
        <taxon>Neopterygii</taxon>
        <taxon>Teleostei</taxon>
        <taxon>Osteoglossocephala</taxon>
        <taxon>Osteoglossomorpha</taxon>
        <taxon>Osteoglossiformes</taxon>
        <taxon>Mormyridae</taxon>
        <taxon>Paramormyrops</taxon>
    </lineage>
</organism>
<dbReference type="Proteomes" id="UP000261540">
    <property type="component" value="Unplaced"/>
</dbReference>
<sequence>MAESQLLCMDDNTVNEKITDNKPQFYYSEGQRAALEELLRDGDSAFKNRLQDDRMKDFLCAREVKLIRETFREYEADRNEKRERAGSKAERSTYWPELSDTAVPPLDIGWSDGAKYKGLTRVNVYTHPPKEREPFIKEVVRKLIQESRKLLAVVMDLLTDLHILQDLLDAASKRRVSVYIVLDARGVPHFLDMCTRLQVGTVHLQNLRVRTVEGFGMALTQGKLPGSLCNKYMLVDGEKVMFGSYSFTWSSSRLNRTMITLMTGQVVDFYDQDFRELYAVSEELDLYQEFHVAKPSLSMSNRSTLNRRPPSVMSTTRFQVSLGDPRQINPRVPAHKYHNPKYLLALGGSLNQLGHSNNSSKGEEQPEIKGSELVLQKFLQSNEEPEDLAPPTDETPTSLPEPKTASMKTEESFTKKHRTSLKFILKKRSQNTVANNVNSPSGSSSATEGAVTMEPEQHLPSKGKSRKLSQNSTSLHTVTSAEDDGEGWHDLLKSPGAVRVCKHNDLVCLWSPCFKSVYLAR</sequence>
<dbReference type="PANTHER" id="PTHR16181">
    <property type="entry name" value="PROTEIN FAM83A-RELATED"/>
    <property type="match status" value="1"/>
</dbReference>
<keyword evidence="5" id="KW-1185">Reference proteome</keyword>
<protein>
    <submittedName>
        <fullName evidence="4">Family with sequence similarity 83 member Fb</fullName>
    </submittedName>
</protein>
<feature type="compositionally biased region" description="Polar residues" evidence="2">
    <location>
        <begin position="468"/>
        <end position="480"/>
    </location>
</feature>
<dbReference type="GO" id="GO:0007165">
    <property type="term" value="P:signal transduction"/>
    <property type="evidence" value="ECO:0007669"/>
    <property type="project" value="TreeGrafter"/>
</dbReference>